<feature type="compositionally biased region" description="Polar residues" evidence="1">
    <location>
        <begin position="1483"/>
        <end position="1494"/>
    </location>
</feature>
<dbReference type="Gene3D" id="1.25.40.10">
    <property type="entry name" value="Tetratricopeptide repeat domain"/>
    <property type="match status" value="1"/>
</dbReference>
<dbReference type="InterPro" id="IPR048987">
    <property type="entry name" value="PIN-TPR-GreABC"/>
</dbReference>
<feature type="domain" description="PIN" evidence="2">
    <location>
        <begin position="1132"/>
        <end position="1268"/>
    </location>
</feature>
<comment type="caution">
    <text evidence="3">The sequence shown here is derived from an EMBL/GenBank/DDBJ whole genome shotgun (WGS) entry which is preliminary data.</text>
</comment>
<evidence type="ECO:0000259" key="2">
    <source>
        <dbReference type="Pfam" id="PF20698"/>
    </source>
</evidence>
<dbReference type="Pfam" id="PF20698">
    <property type="entry name" value="PIN-TPR-GreABC"/>
    <property type="match status" value="1"/>
</dbReference>
<gene>
    <name evidence="3" type="ORF">J2W49_002542</name>
</gene>
<dbReference type="Proteomes" id="UP001265700">
    <property type="component" value="Unassembled WGS sequence"/>
</dbReference>
<organism evidence="3 4">
    <name type="scientific">Hydrogenophaga palleronii</name>
    <dbReference type="NCBI Taxonomy" id="65655"/>
    <lineage>
        <taxon>Bacteria</taxon>
        <taxon>Pseudomonadati</taxon>
        <taxon>Pseudomonadota</taxon>
        <taxon>Betaproteobacteria</taxon>
        <taxon>Burkholderiales</taxon>
        <taxon>Comamonadaceae</taxon>
        <taxon>Hydrogenophaga</taxon>
    </lineage>
</organism>
<keyword evidence="4" id="KW-1185">Reference proteome</keyword>
<sequence>MTSRKGKGTDKPKAKRLSNPASTGGGGTSFENRVQASRLLAMCLGSLVPGAQDGRIVELRFQARIHGHHTDDLVCLIEMGDGQRTRALLQMKRTLTAREKDKAFAESVGAAWTDCNSDEFVRGRDSIFLIYDTASAAAMKGAATVCTWARYSATPAEFLKKVAADDFSNPANRTALAAVRKIAETYADRTIDDHELFEFVKHLNCLPHDLDQDGTAEHVVHLNSIRHAAALVGEVANSQEIWSALVTACVTANGVAGTVTFDNLDVVLGRRLNGLFAGARNFLASPFAVVPLAKQASSRAPASEAVAVELARLSGLVESLKEGSLQSAVQDQLPAAREDSVNKLISGQLDGVHARIKELRYRDALEDLVRVGESRDQFDAHQEARWHLLRGTCKWHLEGGKAAAVDFIRAAELYKDEDKFAAAGVRGLLLQGEAAAAAAAGAEALKTFPESLAVWQVTANARLNLNEKLTLEDIPSTLRHEADALQMLAWSRHRHGDKAGAAQAALQALDAATPSFFTRDTALSLCLDRAAGDGVSAAFRVFGTDERSALERCTSEFSPREERLWHVQSPGTVAAAAANLAMAHLLLGQPAVALAVLQEARAHGVSSPAFLRVEFEGLAAAGDRGGAIAIGKPQIDVMPKEALATFAQLAGEADDLDAVDSALDAAKRLEPEQPALVRNITGMRWTVLAKSDVQAALKAVRTVDWAIAHSVPELVAGAQVLRNAGFPDEAVERIQRATELLPKSTESGDRYLVAQCLLFAREYAQAATVFEQIAPLGKHSQLHADLLFCYLRSGRRAKAKELIDTFPAGWESHADTRHMAMELGQLAGDWSLLAKLVPAEFDQAPGEVRSWLLRVMVAARTSAEKVSAVLKDAPLELSGSTQEVTQLATLELRHGYKERALRRLYVMRRKRLDSTEVAAAHVVALLAVTDELPLMEEELPSVLPGASVTVTDKEGRDQVFTLDPADLPELPSTPEFLSAASREASVVAGLVIGAELAVPDPQGEPRVLTVRRICSAYRRLLELSQLALNAPLVPSTVVRMVMVHNEKTGEPDFGGLTRQLRQFSDHATRTLDMYASSPITLGGLAKLLGRDVLDVVRGWRPDGPAIQVSGGNPNERAQVIEGLKSSAGPYLIDAVTLVELGTLECLNVLTVVPTLLITSHTRDALEAKLAEAQTERTEGTAFEQDGKLGFVEVTVEQRQREIRFLQAVVEAMRKHCHVVAAYGTDSISSTHRQLERAISTEEFSVVLAAAEHGATLISQDARLRFLAAHLGIPGVWPQALLMYARDLGKLSPMSYSLATIRQLFANRTFISIASEDLAFMAYQGTEWLKFGMSRFTRHLALPETEFNSAFRVSVEFLQRLADGGPCHFGAVCRILQLVAEGLFRHKDAPKDLERRLWEAVLRAIPMDEGAVAGEQLLRSAVQEGRKGAQKPHARELGDVQVLMCSEPPWIAYVAERPNGKANDVGLQAAAGGASKPNDHAGPTSASDAANNPFR</sequence>
<evidence type="ECO:0000313" key="3">
    <source>
        <dbReference type="EMBL" id="MDR7150584.1"/>
    </source>
</evidence>
<evidence type="ECO:0000313" key="4">
    <source>
        <dbReference type="Proteomes" id="UP001265700"/>
    </source>
</evidence>
<reference evidence="3 4" key="1">
    <citation type="submission" date="2023-07" db="EMBL/GenBank/DDBJ databases">
        <title>Sorghum-associated microbial communities from plants grown in Nebraska, USA.</title>
        <authorList>
            <person name="Schachtman D."/>
        </authorList>
    </citation>
    <scope>NUCLEOTIDE SEQUENCE [LARGE SCALE GENOMIC DNA]</scope>
    <source>
        <strain evidence="3 4">4249</strain>
    </source>
</reference>
<accession>A0ABU1WN05</accession>
<protein>
    <submittedName>
        <fullName evidence="3">Tetratricopeptide (TPR) repeat protein</fullName>
    </submittedName>
</protein>
<evidence type="ECO:0000256" key="1">
    <source>
        <dbReference type="SAM" id="MobiDB-lite"/>
    </source>
</evidence>
<dbReference type="EMBL" id="JAVDWU010000004">
    <property type="protein sequence ID" value="MDR7150584.1"/>
    <property type="molecule type" value="Genomic_DNA"/>
</dbReference>
<feature type="region of interest" description="Disordered" evidence="1">
    <location>
        <begin position="1"/>
        <end position="30"/>
    </location>
</feature>
<proteinExistence type="predicted"/>
<feature type="region of interest" description="Disordered" evidence="1">
    <location>
        <begin position="1463"/>
        <end position="1494"/>
    </location>
</feature>
<name>A0ABU1WN05_9BURK</name>
<dbReference type="SUPFAM" id="SSF48452">
    <property type="entry name" value="TPR-like"/>
    <property type="match status" value="1"/>
</dbReference>
<dbReference type="InterPro" id="IPR011990">
    <property type="entry name" value="TPR-like_helical_dom_sf"/>
</dbReference>
<dbReference type="RefSeq" id="WP_310316272.1">
    <property type="nucleotide sequence ID" value="NZ_JAVDWU010000004.1"/>
</dbReference>